<dbReference type="SUPFAM" id="SSF52172">
    <property type="entry name" value="CheY-like"/>
    <property type="match status" value="1"/>
</dbReference>
<dbReference type="InterPro" id="IPR001789">
    <property type="entry name" value="Sig_transdc_resp-reg_receiver"/>
</dbReference>
<feature type="modified residue" description="4-aspartylphosphate" evidence="2">
    <location>
        <position position="58"/>
    </location>
</feature>
<dbReference type="Proteomes" id="UP001199469">
    <property type="component" value="Unassembled WGS sequence"/>
</dbReference>
<gene>
    <name evidence="4" type="ORF">LQ327_20875</name>
</gene>
<feature type="domain" description="Response regulatory" evidence="3">
    <location>
        <begin position="8"/>
        <end position="123"/>
    </location>
</feature>
<protein>
    <submittedName>
        <fullName evidence="4">Response regulator</fullName>
    </submittedName>
</protein>
<reference evidence="4 5" key="1">
    <citation type="submission" date="2021-11" db="EMBL/GenBank/DDBJ databases">
        <title>Draft genome sequence of Actinomycetospora sp. SF1 isolated from the rhizosphere soil.</title>
        <authorList>
            <person name="Duangmal K."/>
            <person name="Chantavorakit T."/>
        </authorList>
    </citation>
    <scope>NUCLEOTIDE SEQUENCE [LARGE SCALE GENOMIC DNA]</scope>
    <source>
        <strain evidence="4 5">TBRC 5722</strain>
    </source>
</reference>
<dbReference type="PANTHER" id="PTHR44591">
    <property type="entry name" value="STRESS RESPONSE REGULATOR PROTEIN 1"/>
    <property type="match status" value="1"/>
</dbReference>
<dbReference type="CDD" id="cd17535">
    <property type="entry name" value="REC_NarL-like"/>
    <property type="match status" value="1"/>
</dbReference>
<name>A0ABS8PEB4_9PSEU</name>
<dbReference type="PROSITE" id="PS50110">
    <property type="entry name" value="RESPONSE_REGULATORY"/>
    <property type="match status" value="1"/>
</dbReference>
<keyword evidence="1 2" id="KW-0597">Phosphoprotein</keyword>
<evidence type="ECO:0000256" key="1">
    <source>
        <dbReference type="ARBA" id="ARBA00022553"/>
    </source>
</evidence>
<sequence length="130" mass="13652">MTTGRLTRVVLVEDHPAVREHLVAVLDAAGLDVIATAGDLGGGHETVLRLRPDVVVVDNRLPDGGGFELCEVLLREVPEVALVVHSGAVTGAETERALALGVHAVVPKSLRGHDLVDAVRLAVTDRRPAP</sequence>
<dbReference type="RefSeq" id="WP_230737345.1">
    <property type="nucleotide sequence ID" value="NZ_JAJNDB010000004.1"/>
</dbReference>
<dbReference type="Pfam" id="PF00072">
    <property type="entry name" value="Response_reg"/>
    <property type="match status" value="1"/>
</dbReference>
<comment type="caution">
    <text evidence="4">The sequence shown here is derived from an EMBL/GenBank/DDBJ whole genome shotgun (WGS) entry which is preliminary data.</text>
</comment>
<dbReference type="InterPro" id="IPR011006">
    <property type="entry name" value="CheY-like_superfamily"/>
</dbReference>
<dbReference type="SMART" id="SM00448">
    <property type="entry name" value="REC"/>
    <property type="match status" value="1"/>
</dbReference>
<dbReference type="InterPro" id="IPR058245">
    <property type="entry name" value="NreC/VraR/RcsB-like_REC"/>
</dbReference>
<evidence type="ECO:0000313" key="5">
    <source>
        <dbReference type="Proteomes" id="UP001199469"/>
    </source>
</evidence>
<dbReference type="InterPro" id="IPR050595">
    <property type="entry name" value="Bact_response_regulator"/>
</dbReference>
<dbReference type="PANTHER" id="PTHR44591:SF24">
    <property type="entry name" value="PROTEIN-GLUTAMATE METHYLESTERASE_PROTEIN-GLUTAMINE GLUTAMINASE 1"/>
    <property type="match status" value="1"/>
</dbReference>
<dbReference type="EMBL" id="JAJNDB010000004">
    <property type="protein sequence ID" value="MCD2195830.1"/>
    <property type="molecule type" value="Genomic_DNA"/>
</dbReference>
<evidence type="ECO:0000256" key="2">
    <source>
        <dbReference type="PROSITE-ProRule" id="PRU00169"/>
    </source>
</evidence>
<evidence type="ECO:0000259" key="3">
    <source>
        <dbReference type="PROSITE" id="PS50110"/>
    </source>
</evidence>
<keyword evidence="5" id="KW-1185">Reference proteome</keyword>
<accession>A0ABS8PEB4</accession>
<organism evidence="4 5">
    <name type="scientific">Actinomycetospora endophytica</name>
    <dbReference type="NCBI Taxonomy" id="2291215"/>
    <lineage>
        <taxon>Bacteria</taxon>
        <taxon>Bacillati</taxon>
        <taxon>Actinomycetota</taxon>
        <taxon>Actinomycetes</taxon>
        <taxon>Pseudonocardiales</taxon>
        <taxon>Pseudonocardiaceae</taxon>
        <taxon>Actinomycetospora</taxon>
    </lineage>
</organism>
<proteinExistence type="predicted"/>
<evidence type="ECO:0000313" key="4">
    <source>
        <dbReference type="EMBL" id="MCD2195830.1"/>
    </source>
</evidence>
<dbReference type="Gene3D" id="3.40.50.2300">
    <property type="match status" value="1"/>
</dbReference>